<evidence type="ECO:0008006" key="13">
    <source>
        <dbReference type="Google" id="ProtNLM"/>
    </source>
</evidence>
<dbReference type="OrthoDB" id="8117390at2759"/>
<accession>A0A834IR88</accession>
<dbReference type="GO" id="GO:0005549">
    <property type="term" value="F:odorant binding"/>
    <property type="evidence" value="ECO:0007669"/>
    <property type="project" value="InterPro"/>
</dbReference>
<dbReference type="Proteomes" id="UP000625711">
    <property type="component" value="Unassembled WGS sequence"/>
</dbReference>
<evidence type="ECO:0000256" key="9">
    <source>
        <dbReference type="ARBA" id="ARBA00023224"/>
    </source>
</evidence>
<evidence type="ECO:0000256" key="6">
    <source>
        <dbReference type="ARBA" id="ARBA00022989"/>
    </source>
</evidence>
<keyword evidence="6 10" id="KW-1133">Transmembrane helix</keyword>
<comment type="subcellular location">
    <subcellularLocation>
        <location evidence="1">Cell membrane</location>
        <topology evidence="1">Multi-pass membrane protein</topology>
    </subcellularLocation>
</comment>
<dbReference type="GO" id="GO:0005886">
    <property type="term" value="C:plasma membrane"/>
    <property type="evidence" value="ECO:0007669"/>
    <property type="project" value="UniProtKB-SubCell"/>
</dbReference>
<evidence type="ECO:0000256" key="8">
    <source>
        <dbReference type="ARBA" id="ARBA00023170"/>
    </source>
</evidence>
<keyword evidence="12" id="KW-1185">Reference proteome</keyword>
<evidence type="ECO:0000256" key="7">
    <source>
        <dbReference type="ARBA" id="ARBA00023136"/>
    </source>
</evidence>
<feature type="transmembrane region" description="Helical" evidence="10">
    <location>
        <begin position="124"/>
        <end position="150"/>
    </location>
</feature>
<gene>
    <name evidence="11" type="ORF">GWI33_023370</name>
</gene>
<dbReference type="PANTHER" id="PTHR21137">
    <property type="entry name" value="ODORANT RECEPTOR"/>
    <property type="match status" value="1"/>
</dbReference>
<evidence type="ECO:0000256" key="1">
    <source>
        <dbReference type="ARBA" id="ARBA00004651"/>
    </source>
</evidence>
<feature type="transmembrane region" description="Helical" evidence="10">
    <location>
        <begin position="68"/>
        <end position="90"/>
    </location>
</feature>
<keyword evidence="3" id="KW-0716">Sensory transduction</keyword>
<dbReference type="EMBL" id="JAACXV010000097">
    <property type="protein sequence ID" value="KAF7283578.1"/>
    <property type="molecule type" value="Genomic_DNA"/>
</dbReference>
<keyword evidence="9" id="KW-0807">Transducer</keyword>
<dbReference type="PANTHER" id="PTHR21137:SF3">
    <property type="entry name" value="ODORANT RECEPTOR 30A-RELATED"/>
    <property type="match status" value="1"/>
</dbReference>
<evidence type="ECO:0000313" key="12">
    <source>
        <dbReference type="Proteomes" id="UP000625711"/>
    </source>
</evidence>
<feature type="transmembrane region" description="Helical" evidence="10">
    <location>
        <begin position="206"/>
        <end position="229"/>
    </location>
</feature>
<dbReference type="AlphaFoldDB" id="A0A834IR88"/>
<dbReference type="GO" id="GO:0004984">
    <property type="term" value="F:olfactory receptor activity"/>
    <property type="evidence" value="ECO:0007669"/>
    <property type="project" value="InterPro"/>
</dbReference>
<feature type="transmembrane region" description="Helical" evidence="10">
    <location>
        <begin position="12"/>
        <end position="28"/>
    </location>
</feature>
<evidence type="ECO:0000256" key="3">
    <source>
        <dbReference type="ARBA" id="ARBA00022606"/>
    </source>
</evidence>
<evidence type="ECO:0000256" key="2">
    <source>
        <dbReference type="ARBA" id="ARBA00022475"/>
    </source>
</evidence>
<evidence type="ECO:0000313" key="11">
    <source>
        <dbReference type="EMBL" id="KAF7283578.1"/>
    </source>
</evidence>
<reference evidence="11" key="1">
    <citation type="submission" date="2020-08" db="EMBL/GenBank/DDBJ databases">
        <title>Genome sequencing and assembly of the red palm weevil Rhynchophorus ferrugineus.</title>
        <authorList>
            <person name="Dias G.B."/>
            <person name="Bergman C.M."/>
            <person name="Manee M."/>
        </authorList>
    </citation>
    <scope>NUCLEOTIDE SEQUENCE</scope>
    <source>
        <strain evidence="11">AA-2017</strain>
        <tissue evidence="11">Whole larva</tissue>
    </source>
</reference>
<proteinExistence type="predicted"/>
<keyword evidence="5" id="KW-0552">Olfaction</keyword>
<sequence>MQSSRSDRMSSGATVMLSAIIINIRSLIYRKNNIPEMYEEVLQMEQAMKVATDDDLLKSYKKFGNFNLLVNISVVLNTVILSMALVVNGFTNVLKVGVENYNFEQGPVLYELYFPISRNDHKTLIIIINVYMCILGLIFNIGSQTILYSLMNMASFRLNMLGVKIKKFPLLARRNNNDEYLTIKQCIIEHQNLIRFVQLMNESVKYVVLMEFLFNTFTVASVLFQLVTIKVLSKFLFAFLFNCMLVSQIFIFAWTANEVKEQSVSISNSIYESPWYETNKEVKTLLLIMLLRTQKPLVVTIGPFNPMTNETALMTLKAAYSYATVMMKGFQEE</sequence>
<name>A0A834IR88_RHYFE</name>
<evidence type="ECO:0000256" key="5">
    <source>
        <dbReference type="ARBA" id="ARBA00022725"/>
    </source>
</evidence>
<comment type="caution">
    <text evidence="11">The sequence shown here is derived from an EMBL/GenBank/DDBJ whole genome shotgun (WGS) entry which is preliminary data.</text>
</comment>
<evidence type="ECO:0000256" key="10">
    <source>
        <dbReference type="SAM" id="Phobius"/>
    </source>
</evidence>
<feature type="transmembrane region" description="Helical" evidence="10">
    <location>
        <begin position="235"/>
        <end position="256"/>
    </location>
</feature>
<dbReference type="InterPro" id="IPR004117">
    <property type="entry name" value="7tm6_olfct_rcpt"/>
</dbReference>
<dbReference type="Pfam" id="PF02949">
    <property type="entry name" value="7tm_6"/>
    <property type="match status" value="1"/>
</dbReference>
<keyword evidence="4 10" id="KW-0812">Transmembrane</keyword>
<keyword evidence="2" id="KW-1003">Cell membrane</keyword>
<keyword evidence="7 10" id="KW-0472">Membrane</keyword>
<evidence type="ECO:0000256" key="4">
    <source>
        <dbReference type="ARBA" id="ARBA00022692"/>
    </source>
</evidence>
<keyword evidence="8" id="KW-0675">Receptor</keyword>
<dbReference type="GO" id="GO:0007165">
    <property type="term" value="P:signal transduction"/>
    <property type="evidence" value="ECO:0007669"/>
    <property type="project" value="UniProtKB-KW"/>
</dbReference>
<protein>
    <recommendedName>
        <fullName evidence="13">Odorant receptor</fullName>
    </recommendedName>
</protein>
<organism evidence="11 12">
    <name type="scientific">Rhynchophorus ferrugineus</name>
    <name type="common">Red palm weevil</name>
    <name type="synonym">Curculio ferrugineus</name>
    <dbReference type="NCBI Taxonomy" id="354439"/>
    <lineage>
        <taxon>Eukaryota</taxon>
        <taxon>Metazoa</taxon>
        <taxon>Ecdysozoa</taxon>
        <taxon>Arthropoda</taxon>
        <taxon>Hexapoda</taxon>
        <taxon>Insecta</taxon>
        <taxon>Pterygota</taxon>
        <taxon>Neoptera</taxon>
        <taxon>Endopterygota</taxon>
        <taxon>Coleoptera</taxon>
        <taxon>Polyphaga</taxon>
        <taxon>Cucujiformia</taxon>
        <taxon>Curculionidae</taxon>
        <taxon>Dryophthorinae</taxon>
        <taxon>Rhynchophorus</taxon>
    </lineage>
</organism>